<dbReference type="GO" id="GO:0016592">
    <property type="term" value="C:mediator complex"/>
    <property type="evidence" value="ECO:0007669"/>
    <property type="project" value="InterPro"/>
</dbReference>
<proteinExistence type="inferred from homology"/>
<dbReference type="InterPro" id="IPR021018">
    <property type="entry name" value="Mediator_Med29_met"/>
</dbReference>
<evidence type="ECO:0000256" key="7">
    <source>
        <dbReference type="ARBA" id="ARBA00023242"/>
    </source>
</evidence>
<dbReference type="Proteomes" id="UP001159042">
    <property type="component" value="Unassembled WGS sequence"/>
</dbReference>
<protein>
    <recommendedName>
        <fullName evidence="3">Mediator of RNA polymerase II transcription subunit 29</fullName>
    </recommendedName>
    <alternativeName>
        <fullName evidence="9">Mediator complex subunit 29</fullName>
    </alternativeName>
    <alternativeName>
        <fullName evidence="8">Protein intersex</fullName>
    </alternativeName>
</protein>
<keyword evidence="11" id="KW-1185">Reference proteome</keyword>
<evidence type="ECO:0000313" key="10">
    <source>
        <dbReference type="EMBL" id="KAJ8925036.1"/>
    </source>
</evidence>
<dbReference type="Pfam" id="PF11568">
    <property type="entry name" value="Med29"/>
    <property type="match status" value="1"/>
</dbReference>
<comment type="subcellular location">
    <subcellularLocation>
        <location evidence="1">Nucleus</location>
    </subcellularLocation>
</comment>
<keyword evidence="5" id="KW-0010">Activator</keyword>
<evidence type="ECO:0000256" key="3">
    <source>
        <dbReference type="ARBA" id="ARBA00019684"/>
    </source>
</evidence>
<dbReference type="PANTHER" id="PTHR28314">
    <property type="entry name" value="MEDIATOR OF RNA POLYMERASE II TRANSCRIPTION SUBUNIT 29"/>
    <property type="match status" value="1"/>
</dbReference>
<evidence type="ECO:0000256" key="8">
    <source>
        <dbReference type="ARBA" id="ARBA00030916"/>
    </source>
</evidence>
<accession>A0AAV8WF13</accession>
<evidence type="ECO:0000256" key="5">
    <source>
        <dbReference type="ARBA" id="ARBA00023159"/>
    </source>
</evidence>
<keyword evidence="7" id="KW-0539">Nucleus</keyword>
<organism evidence="10 11">
    <name type="scientific">Exocentrus adspersus</name>
    <dbReference type="NCBI Taxonomy" id="1586481"/>
    <lineage>
        <taxon>Eukaryota</taxon>
        <taxon>Metazoa</taxon>
        <taxon>Ecdysozoa</taxon>
        <taxon>Arthropoda</taxon>
        <taxon>Hexapoda</taxon>
        <taxon>Insecta</taxon>
        <taxon>Pterygota</taxon>
        <taxon>Neoptera</taxon>
        <taxon>Endopterygota</taxon>
        <taxon>Coleoptera</taxon>
        <taxon>Polyphaga</taxon>
        <taxon>Cucujiformia</taxon>
        <taxon>Chrysomeloidea</taxon>
        <taxon>Cerambycidae</taxon>
        <taxon>Lamiinae</taxon>
        <taxon>Acanthocinini</taxon>
        <taxon>Exocentrus</taxon>
    </lineage>
</organism>
<evidence type="ECO:0000313" key="11">
    <source>
        <dbReference type="Proteomes" id="UP001159042"/>
    </source>
</evidence>
<dbReference type="GO" id="GO:0003712">
    <property type="term" value="F:transcription coregulator activity"/>
    <property type="evidence" value="ECO:0007669"/>
    <property type="project" value="TreeGrafter"/>
</dbReference>
<evidence type="ECO:0000256" key="9">
    <source>
        <dbReference type="ARBA" id="ARBA00031963"/>
    </source>
</evidence>
<dbReference type="GO" id="GO:0006357">
    <property type="term" value="P:regulation of transcription by RNA polymerase II"/>
    <property type="evidence" value="ECO:0007669"/>
    <property type="project" value="TreeGrafter"/>
</dbReference>
<evidence type="ECO:0000256" key="2">
    <source>
        <dbReference type="ARBA" id="ARBA00009851"/>
    </source>
</evidence>
<keyword evidence="6" id="KW-0804">Transcription</keyword>
<comment type="similarity">
    <text evidence="2">Belongs to the Mediator complex subunit 29 family.</text>
</comment>
<reference evidence="10 11" key="1">
    <citation type="journal article" date="2023" name="Insect Mol. Biol.">
        <title>Genome sequencing provides insights into the evolution of gene families encoding plant cell wall-degrading enzymes in longhorned beetles.</title>
        <authorList>
            <person name="Shin N.R."/>
            <person name="Okamura Y."/>
            <person name="Kirsch R."/>
            <person name="Pauchet Y."/>
        </authorList>
    </citation>
    <scope>NUCLEOTIDE SEQUENCE [LARGE SCALE GENOMIC DNA]</scope>
    <source>
        <strain evidence="10">EAD_L_NR</strain>
    </source>
</reference>
<evidence type="ECO:0000256" key="6">
    <source>
        <dbReference type="ARBA" id="ARBA00023163"/>
    </source>
</evidence>
<evidence type="ECO:0000256" key="4">
    <source>
        <dbReference type="ARBA" id="ARBA00023015"/>
    </source>
</evidence>
<dbReference type="EMBL" id="JANEYG010000002">
    <property type="protein sequence ID" value="KAJ8925036.1"/>
    <property type="molecule type" value="Genomic_DNA"/>
</dbReference>
<dbReference type="PANTHER" id="PTHR28314:SF1">
    <property type="entry name" value="MEDIATOR OF RNA POLYMERASE II TRANSCRIPTION SUBUNIT 29"/>
    <property type="match status" value="1"/>
</dbReference>
<name>A0AAV8WF13_9CUCU</name>
<sequence>MFFVILDLPKHSFFKMINILLQQQQQQQQQQSAQQQVVQQQVQQQQQQPPPPQQQPLDNISKVKSLIGQLRESLSTTIKTAAQTLNQNSQIDIGSQKGMDVQIPRFDKNLEEFYSICDQIELHLKTSIKCLNQQESSNRFLHLPVATTRSESLGLNDTTLTYPQFLATASAQVSYTKEIHDTLVAAAQNISPSD</sequence>
<comment type="caution">
    <text evidence="10">The sequence shown here is derived from an EMBL/GenBank/DDBJ whole genome shotgun (WGS) entry which is preliminary data.</text>
</comment>
<dbReference type="AlphaFoldDB" id="A0AAV8WF13"/>
<evidence type="ECO:0000256" key="1">
    <source>
        <dbReference type="ARBA" id="ARBA00004123"/>
    </source>
</evidence>
<keyword evidence="4" id="KW-0805">Transcription regulation</keyword>
<gene>
    <name evidence="10" type="ORF">NQ315_001207</name>
</gene>